<proteinExistence type="inferred from homology"/>
<keyword evidence="5" id="KW-0648">Protein biosynthesis</keyword>
<evidence type="ECO:0000256" key="4">
    <source>
        <dbReference type="ARBA" id="ARBA00022840"/>
    </source>
</evidence>
<dbReference type="CDD" id="cd04317">
    <property type="entry name" value="EcAspRS_like_N"/>
    <property type="match status" value="1"/>
</dbReference>
<dbReference type="AlphaFoldDB" id="A0AA84ZAP6"/>
<keyword evidence="3" id="KW-0547">Nucleotide-binding</keyword>
<evidence type="ECO:0000256" key="5">
    <source>
        <dbReference type="ARBA" id="ARBA00022917"/>
    </source>
</evidence>
<name>A0AA84ZAP6_9TREM</name>
<dbReference type="HAMAP" id="MF_00044">
    <property type="entry name" value="Asp_tRNA_synth_type1"/>
    <property type="match status" value="1"/>
</dbReference>
<keyword evidence="4" id="KW-0067">ATP-binding</keyword>
<dbReference type="InterPro" id="IPR006195">
    <property type="entry name" value="aa-tRNA-synth_II"/>
</dbReference>
<dbReference type="Gene3D" id="2.40.50.140">
    <property type="entry name" value="Nucleic acid-binding proteins"/>
    <property type="match status" value="1"/>
</dbReference>
<dbReference type="InterPro" id="IPR004365">
    <property type="entry name" value="NA-bd_OB_tRNA"/>
</dbReference>
<feature type="domain" description="Aminoacyl-transfer RNA synthetases class-II family profile" evidence="7">
    <location>
        <begin position="174"/>
        <end position="565"/>
    </location>
</feature>
<evidence type="ECO:0000313" key="9">
    <source>
        <dbReference type="WBParaSite" id="SMRG1_21340.2"/>
    </source>
</evidence>
<dbReference type="PROSITE" id="PS50862">
    <property type="entry name" value="AA_TRNA_LIGASE_II"/>
    <property type="match status" value="1"/>
</dbReference>
<dbReference type="Proteomes" id="UP000050790">
    <property type="component" value="Unassembled WGS sequence"/>
</dbReference>
<dbReference type="GO" id="GO:0004815">
    <property type="term" value="F:aspartate-tRNA ligase activity"/>
    <property type="evidence" value="ECO:0007669"/>
    <property type="project" value="TreeGrafter"/>
</dbReference>
<dbReference type="GO" id="GO:0003676">
    <property type="term" value="F:nucleic acid binding"/>
    <property type="evidence" value="ECO:0007669"/>
    <property type="project" value="InterPro"/>
</dbReference>
<organism evidence="8 9">
    <name type="scientific">Schistosoma margrebowiei</name>
    <dbReference type="NCBI Taxonomy" id="48269"/>
    <lineage>
        <taxon>Eukaryota</taxon>
        <taxon>Metazoa</taxon>
        <taxon>Spiralia</taxon>
        <taxon>Lophotrochozoa</taxon>
        <taxon>Platyhelminthes</taxon>
        <taxon>Trematoda</taxon>
        <taxon>Digenea</taxon>
        <taxon>Strigeidida</taxon>
        <taxon>Schistosomatoidea</taxon>
        <taxon>Schistosomatidae</taxon>
        <taxon>Schistosoma</taxon>
    </lineage>
</organism>
<dbReference type="Pfam" id="PF01336">
    <property type="entry name" value="tRNA_anti-codon"/>
    <property type="match status" value="1"/>
</dbReference>
<evidence type="ECO:0000313" key="8">
    <source>
        <dbReference type="Proteomes" id="UP000050790"/>
    </source>
</evidence>
<dbReference type="SUPFAM" id="SSF55681">
    <property type="entry name" value="Class II aaRS and biotin synthetases"/>
    <property type="match status" value="1"/>
</dbReference>
<evidence type="ECO:0000256" key="6">
    <source>
        <dbReference type="ARBA" id="ARBA00023146"/>
    </source>
</evidence>
<sequence length="599" mass="67996">MLSFVYRRLLGRLYFRTSNLNTSFRIPVSKAFVSTSPAFVYRSHACGELSTRHINSTVTVCGWLEYCRLSSRFLVLRDDRGLIQIYCDKNSLQIPQLTFESVLRVTGKVQARPEKDVNKLMPTGDIEIVAESIEILSRSSLLSFLPKDAANVNETERLKYRYLDLRSSNMQGNIRFRSSITLQMRSFLCQNNGFIEIETPYLFKITPGGAREFIVPTKFPGLWYCLPQSPQQFKQLLMISGFSKYMQIARCFRDETSRSDRQPEFTQLDIEMAFITPDDIYEIIENMLLYIWPTVQSTSGCRPISAPFLRMKYCDAMSRYGSDKPDIRFGFLFSYSAVDGHTGFNIPRKYSSSLSAEDWDSLEDLVFRLTGQRISIFAVQNIKSKHLDLLNLLKPECGDLVVFIKGNTETELKALGMARVEVAKLIDSKGLSIYEPGFHFLWVNQFPLFEKNNLGQWISVHHPFTAASPETAHFLYTDPSKVIGLHYDLVCNGQEVGGGSIRIHNPEVQRYIFTEILKENSCEMEYFLTALNSGAPPHGGIALGLDRLIAIFVNAKSIRDVIAFPKAADGKDLLCGTPTMVDDEILSQYCISVSNLNKS</sequence>
<comment type="similarity">
    <text evidence="1">Belongs to the class-II aminoacyl-tRNA synthetase family. Type 1 subfamily.</text>
</comment>
<dbReference type="Gene3D" id="3.30.1360.30">
    <property type="entry name" value="GAD-like domain"/>
    <property type="match status" value="1"/>
</dbReference>
<dbReference type="Pfam" id="PF00152">
    <property type="entry name" value="tRNA-synt_2"/>
    <property type="match status" value="1"/>
</dbReference>
<dbReference type="InterPro" id="IPR004364">
    <property type="entry name" value="Aa-tRNA-synt_II"/>
</dbReference>
<dbReference type="InterPro" id="IPR012340">
    <property type="entry name" value="NA-bd_OB-fold"/>
</dbReference>
<dbReference type="PANTHER" id="PTHR22594">
    <property type="entry name" value="ASPARTYL/LYSYL-TRNA SYNTHETASE"/>
    <property type="match status" value="1"/>
</dbReference>
<protein>
    <recommendedName>
        <fullName evidence="7">Aminoacyl-transfer RNA synthetases class-II family profile domain-containing protein</fullName>
    </recommendedName>
</protein>
<keyword evidence="6" id="KW-0030">Aminoacyl-tRNA synthetase</keyword>
<reference evidence="9" key="1">
    <citation type="submission" date="2023-11" db="UniProtKB">
        <authorList>
            <consortium name="WormBaseParasite"/>
        </authorList>
    </citation>
    <scope>IDENTIFICATION</scope>
</reference>
<dbReference type="PANTHER" id="PTHR22594:SF5">
    <property type="entry name" value="ASPARTATE--TRNA LIGASE, MITOCHONDRIAL"/>
    <property type="match status" value="1"/>
</dbReference>
<dbReference type="InterPro" id="IPR045864">
    <property type="entry name" value="aa-tRNA-synth_II/BPL/LPL"/>
</dbReference>
<evidence type="ECO:0000256" key="3">
    <source>
        <dbReference type="ARBA" id="ARBA00022741"/>
    </source>
</evidence>
<dbReference type="GO" id="GO:0005739">
    <property type="term" value="C:mitochondrion"/>
    <property type="evidence" value="ECO:0007669"/>
    <property type="project" value="TreeGrafter"/>
</dbReference>
<dbReference type="GO" id="GO:0006422">
    <property type="term" value="P:aspartyl-tRNA aminoacylation"/>
    <property type="evidence" value="ECO:0007669"/>
    <property type="project" value="TreeGrafter"/>
</dbReference>
<dbReference type="InterPro" id="IPR047089">
    <property type="entry name" value="Asp-tRNA-ligase_1_N"/>
</dbReference>
<dbReference type="InterPro" id="IPR002312">
    <property type="entry name" value="Asp/Asn-tRNA-synth_IIb"/>
</dbReference>
<evidence type="ECO:0000259" key="7">
    <source>
        <dbReference type="PROSITE" id="PS50862"/>
    </source>
</evidence>
<keyword evidence="2" id="KW-0436">Ligase</keyword>
<dbReference type="PRINTS" id="PR01042">
    <property type="entry name" value="TRNASYNTHASP"/>
</dbReference>
<accession>A0AA84ZAP6</accession>
<evidence type="ECO:0000256" key="1">
    <source>
        <dbReference type="ARBA" id="ARBA00006303"/>
    </source>
</evidence>
<evidence type="ECO:0000256" key="2">
    <source>
        <dbReference type="ARBA" id="ARBA00022598"/>
    </source>
</evidence>
<dbReference type="WBParaSite" id="SMRG1_21340.2">
    <property type="protein sequence ID" value="SMRG1_21340.2"/>
    <property type="gene ID" value="SMRG1_21340"/>
</dbReference>
<dbReference type="InterPro" id="IPR004524">
    <property type="entry name" value="Asp-tRNA-ligase_1"/>
</dbReference>
<dbReference type="SUPFAM" id="SSF50249">
    <property type="entry name" value="Nucleic acid-binding proteins"/>
    <property type="match status" value="1"/>
</dbReference>
<dbReference type="Gene3D" id="3.30.930.10">
    <property type="entry name" value="Bira Bifunctional Protein, Domain 2"/>
    <property type="match status" value="1"/>
</dbReference>
<dbReference type="GO" id="GO:0005524">
    <property type="term" value="F:ATP binding"/>
    <property type="evidence" value="ECO:0007669"/>
    <property type="project" value="UniProtKB-KW"/>
</dbReference>
<dbReference type="InterPro" id="IPR004115">
    <property type="entry name" value="GAD-like_sf"/>
</dbReference>